<gene>
    <name evidence="1" type="ORF">V5O48_012044</name>
</gene>
<evidence type="ECO:0000313" key="1">
    <source>
        <dbReference type="EMBL" id="KAL0569913.1"/>
    </source>
</evidence>
<reference evidence="1 2" key="1">
    <citation type="submission" date="2024-02" db="EMBL/GenBank/DDBJ databases">
        <title>A draft genome for the cacao thread blight pathogen Marasmius crinis-equi.</title>
        <authorList>
            <person name="Cohen S.P."/>
            <person name="Baruah I.K."/>
            <person name="Amoako-Attah I."/>
            <person name="Bukari Y."/>
            <person name="Meinhardt L.W."/>
            <person name="Bailey B.A."/>
        </authorList>
    </citation>
    <scope>NUCLEOTIDE SEQUENCE [LARGE SCALE GENOMIC DNA]</scope>
    <source>
        <strain evidence="1 2">GH-76</strain>
    </source>
</reference>
<evidence type="ECO:0000313" key="2">
    <source>
        <dbReference type="Proteomes" id="UP001465976"/>
    </source>
</evidence>
<keyword evidence="2" id="KW-1185">Reference proteome</keyword>
<proteinExistence type="predicted"/>
<dbReference type="EMBL" id="JBAHYK010001028">
    <property type="protein sequence ID" value="KAL0569913.1"/>
    <property type="molecule type" value="Genomic_DNA"/>
</dbReference>
<organism evidence="1 2">
    <name type="scientific">Marasmius crinis-equi</name>
    <dbReference type="NCBI Taxonomy" id="585013"/>
    <lineage>
        <taxon>Eukaryota</taxon>
        <taxon>Fungi</taxon>
        <taxon>Dikarya</taxon>
        <taxon>Basidiomycota</taxon>
        <taxon>Agaricomycotina</taxon>
        <taxon>Agaricomycetes</taxon>
        <taxon>Agaricomycetidae</taxon>
        <taxon>Agaricales</taxon>
        <taxon>Marasmiineae</taxon>
        <taxon>Marasmiaceae</taxon>
        <taxon>Marasmius</taxon>
    </lineage>
</organism>
<sequence length="93" mass="10253">MHDLDGDKSLVNFHLYADSPWLDNHGHLSRTSTHTGTTFSTTTIAPPLAKVFTIRYGKAATVTGTPITTKTITDYYLFYTPVTDTQITTMTAP</sequence>
<accession>A0ABR3F3W9</accession>
<name>A0ABR3F3W9_9AGAR</name>
<comment type="caution">
    <text evidence="1">The sequence shown here is derived from an EMBL/GenBank/DDBJ whole genome shotgun (WGS) entry which is preliminary data.</text>
</comment>
<protein>
    <submittedName>
        <fullName evidence="1">Uncharacterized protein</fullName>
    </submittedName>
</protein>
<dbReference type="Proteomes" id="UP001465976">
    <property type="component" value="Unassembled WGS sequence"/>
</dbReference>